<feature type="compositionally biased region" description="Polar residues" evidence="1">
    <location>
        <begin position="1"/>
        <end position="15"/>
    </location>
</feature>
<name>A0A914VZL8_9BILA</name>
<sequence>MGGAQTRLSDASSNHSGRKLVGSAPHSRQDFLHHHDNDVFDGADGAILYPTVELSFLWLYGAIPQCEPHLRFLPTACVIGDGNLNAPCRGLSDLLAAPHQLGAWHIGVGRRAPCKRVGGCRGACSVAVAYLRICSTLTARLSSRAGGARGPGRRASAAELQLVAVSVCLCGSAGDAVMDAVVLRRYVRLTDGRTTMRHDEWLLTNCASAVTLALLRQLSRAKSAATVVELLRAIAANCPPLSPPEPSDAHNGASAAPLPFSSIVRARKDRTRKAGRALSSGDCFCVDLRGDVFVGASSRDWSSLLLRSTRPDLASRLRQIVLLALRVTASIADCRFG</sequence>
<dbReference type="AlphaFoldDB" id="A0A914VZL8"/>
<evidence type="ECO:0000313" key="3">
    <source>
        <dbReference type="WBParaSite" id="PSAMB.scaffold272size59799.g3991.t1"/>
    </source>
</evidence>
<feature type="region of interest" description="Disordered" evidence="1">
    <location>
        <begin position="1"/>
        <end position="23"/>
    </location>
</feature>
<reference evidence="3" key="1">
    <citation type="submission" date="2022-11" db="UniProtKB">
        <authorList>
            <consortium name="WormBaseParasite"/>
        </authorList>
    </citation>
    <scope>IDENTIFICATION</scope>
</reference>
<evidence type="ECO:0000256" key="1">
    <source>
        <dbReference type="SAM" id="MobiDB-lite"/>
    </source>
</evidence>
<dbReference type="Proteomes" id="UP000887566">
    <property type="component" value="Unplaced"/>
</dbReference>
<evidence type="ECO:0000313" key="2">
    <source>
        <dbReference type="Proteomes" id="UP000887566"/>
    </source>
</evidence>
<organism evidence="2 3">
    <name type="scientific">Plectus sambesii</name>
    <dbReference type="NCBI Taxonomy" id="2011161"/>
    <lineage>
        <taxon>Eukaryota</taxon>
        <taxon>Metazoa</taxon>
        <taxon>Ecdysozoa</taxon>
        <taxon>Nematoda</taxon>
        <taxon>Chromadorea</taxon>
        <taxon>Plectida</taxon>
        <taxon>Plectina</taxon>
        <taxon>Plectoidea</taxon>
        <taxon>Plectidae</taxon>
        <taxon>Plectus</taxon>
    </lineage>
</organism>
<proteinExistence type="predicted"/>
<keyword evidence="2" id="KW-1185">Reference proteome</keyword>
<accession>A0A914VZL8</accession>
<dbReference type="WBParaSite" id="PSAMB.scaffold272size59799.g3991.t1">
    <property type="protein sequence ID" value="PSAMB.scaffold272size59799.g3991.t1"/>
    <property type="gene ID" value="PSAMB.scaffold272size59799.g3991"/>
</dbReference>
<protein>
    <submittedName>
        <fullName evidence="3">Uncharacterized protein</fullName>
    </submittedName>
</protein>